<organism evidence="6 7">
    <name type="scientific">Phytophthora kernoviae 00238/432</name>
    <dbReference type="NCBI Taxonomy" id="1284355"/>
    <lineage>
        <taxon>Eukaryota</taxon>
        <taxon>Sar</taxon>
        <taxon>Stramenopiles</taxon>
        <taxon>Oomycota</taxon>
        <taxon>Peronosporomycetes</taxon>
        <taxon>Peronosporales</taxon>
        <taxon>Peronosporaceae</taxon>
        <taxon>Phytophthora</taxon>
    </lineage>
</organism>
<dbReference type="PANTHER" id="PTHR45614">
    <property type="entry name" value="MYB PROTEIN-RELATED"/>
    <property type="match status" value="1"/>
</dbReference>
<evidence type="ECO:0000313" key="6">
    <source>
        <dbReference type="EMBL" id="KAF4321522.1"/>
    </source>
</evidence>
<gene>
    <name evidence="6" type="ORF">G195_003604</name>
</gene>
<feature type="compositionally biased region" description="Polar residues" evidence="3">
    <location>
        <begin position="138"/>
        <end position="150"/>
    </location>
</feature>
<feature type="domain" description="HTH myb-type" evidence="5">
    <location>
        <begin position="82"/>
        <end position="132"/>
    </location>
</feature>
<feature type="domain" description="HTH myb-type" evidence="5">
    <location>
        <begin position="1"/>
        <end position="23"/>
    </location>
</feature>
<evidence type="ECO:0000313" key="7">
    <source>
        <dbReference type="Proteomes" id="UP000702964"/>
    </source>
</evidence>
<feature type="region of interest" description="Disordered" evidence="3">
    <location>
        <begin position="138"/>
        <end position="167"/>
    </location>
</feature>
<evidence type="ECO:0000259" key="5">
    <source>
        <dbReference type="PROSITE" id="PS51294"/>
    </source>
</evidence>
<feature type="region of interest" description="Disordered" evidence="3">
    <location>
        <begin position="383"/>
        <end position="402"/>
    </location>
</feature>
<proteinExistence type="predicted"/>
<dbReference type="GO" id="GO:0000981">
    <property type="term" value="F:DNA-binding transcription factor activity, RNA polymerase II-specific"/>
    <property type="evidence" value="ECO:0007669"/>
    <property type="project" value="TreeGrafter"/>
</dbReference>
<evidence type="ECO:0000256" key="1">
    <source>
        <dbReference type="ARBA" id="ARBA00022737"/>
    </source>
</evidence>
<dbReference type="AlphaFoldDB" id="A0A8J4SEV9"/>
<dbReference type="PANTHER" id="PTHR45614:SF25">
    <property type="entry name" value="MYB PROTEIN"/>
    <property type="match status" value="1"/>
</dbReference>
<reference evidence="6" key="2">
    <citation type="submission" date="2020-02" db="EMBL/GenBank/DDBJ databases">
        <authorList>
            <person name="Studholme D.J."/>
        </authorList>
    </citation>
    <scope>NUCLEOTIDE SEQUENCE</scope>
    <source>
        <strain evidence="6">00238/432</strain>
    </source>
</reference>
<dbReference type="EMBL" id="AOFI03000104">
    <property type="protein sequence ID" value="KAF4321522.1"/>
    <property type="molecule type" value="Genomic_DNA"/>
</dbReference>
<name>A0A8J4SEV9_9STRA</name>
<dbReference type="InterPro" id="IPR009057">
    <property type="entry name" value="Homeodomain-like_sf"/>
</dbReference>
<feature type="domain" description="Myb-like" evidence="4">
    <location>
        <begin position="24"/>
        <end position="77"/>
    </location>
</feature>
<dbReference type="PROSITE" id="PS50090">
    <property type="entry name" value="MYB_LIKE"/>
    <property type="match status" value="2"/>
</dbReference>
<dbReference type="InterPro" id="IPR017930">
    <property type="entry name" value="Myb_dom"/>
</dbReference>
<dbReference type="Gene3D" id="1.10.10.60">
    <property type="entry name" value="Homeodomain-like"/>
    <property type="match status" value="2"/>
</dbReference>
<dbReference type="GO" id="GO:0005634">
    <property type="term" value="C:nucleus"/>
    <property type="evidence" value="ECO:0007669"/>
    <property type="project" value="TreeGrafter"/>
</dbReference>
<dbReference type="PROSITE" id="PS51294">
    <property type="entry name" value="HTH_MYB"/>
    <property type="match status" value="3"/>
</dbReference>
<protein>
    <submittedName>
        <fullName evidence="6">Uncharacterized protein</fullName>
    </submittedName>
</protein>
<dbReference type="InterPro" id="IPR050560">
    <property type="entry name" value="MYB_TF"/>
</dbReference>
<comment type="caution">
    <text evidence="6">The sequence shown here is derived from an EMBL/GenBank/DDBJ whole genome shotgun (WGS) entry which is preliminary data.</text>
</comment>
<dbReference type="InterPro" id="IPR001005">
    <property type="entry name" value="SANT/Myb"/>
</dbReference>
<dbReference type="FunFam" id="1.10.10.60:FF:000010">
    <property type="entry name" value="Transcriptional activator Myb isoform A"/>
    <property type="match status" value="1"/>
</dbReference>
<dbReference type="Proteomes" id="UP000702964">
    <property type="component" value="Unassembled WGS sequence"/>
</dbReference>
<dbReference type="SMART" id="SM00717">
    <property type="entry name" value="SANT"/>
    <property type="match status" value="2"/>
</dbReference>
<evidence type="ECO:0000256" key="2">
    <source>
        <dbReference type="ARBA" id="ARBA00023125"/>
    </source>
</evidence>
<feature type="domain" description="HTH myb-type" evidence="5">
    <location>
        <begin position="24"/>
        <end position="81"/>
    </location>
</feature>
<keyword evidence="1" id="KW-0677">Repeat</keyword>
<feature type="domain" description="Myb-like" evidence="4">
    <location>
        <begin position="78"/>
        <end position="128"/>
    </location>
</feature>
<dbReference type="Pfam" id="PF00249">
    <property type="entry name" value="Myb_DNA-binding"/>
    <property type="match status" value="2"/>
</dbReference>
<evidence type="ECO:0000256" key="3">
    <source>
        <dbReference type="SAM" id="MobiDB-lite"/>
    </source>
</evidence>
<dbReference type="SUPFAM" id="SSF46689">
    <property type="entry name" value="Homeodomain-like"/>
    <property type="match status" value="1"/>
</dbReference>
<dbReference type="GO" id="GO:0000978">
    <property type="term" value="F:RNA polymerase II cis-regulatory region sequence-specific DNA binding"/>
    <property type="evidence" value="ECO:0007669"/>
    <property type="project" value="TreeGrafter"/>
</dbReference>
<accession>A0A8J4SEV9</accession>
<dbReference type="CDD" id="cd00167">
    <property type="entry name" value="SANT"/>
    <property type="match status" value="2"/>
</dbReference>
<feature type="compositionally biased region" description="Low complexity" evidence="3">
    <location>
        <begin position="152"/>
        <end position="166"/>
    </location>
</feature>
<evidence type="ECO:0000259" key="4">
    <source>
        <dbReference type="PROSITE" id="PS50090"/>
    </source>
</evidence>
<dbReference type="FunFam" id="1.10.10.60:FF:000755">
    <property type="entry name" value="Transcription factor MYB36"/>
    <property type="match status" value="1"/>
</dbReference>
<reference evidence="6" key="1">
    <citation type="journal article" date="2015" name="Genom Data">
        <title>Draft genome sequences of Phytophthora kernoviae and Phytophthora ramorum lineage EU2 from Scotland.</title>
        <authorList>
            <person name="Sambles C."/>
            <person name="Schlenzig A."/>
            <person name="O'Neill P."/>
            <person name="Grant M."/>
            <person name="Studholme D.J."/>
        </authorList>
    </citation>
    <scope>NUCLEOTIDE SEQUENCE</scope>
    <source>
        <strain evidence="6">00238/432</strain>
    </source>
</reference>
<keyword evidence="2" id="KW-0238">DNA-binding</keyword>
<sequence length="420" mass="46032">MIAETLGNGRTDVQCLHRWNKVLKPGLIKGPWTPEEDRVLTNLITRYGVGKIRWCDLALHLPGRIGKQCRERWCNHLDSRIRKGQWTPEEDDMVFRWQQKLGNKWSEIAKMLPGRTENAVKNRFNSAARRKWLMNQANKSPSVPSVIPSQAQPPSHSQLQLHQSTSVPREGAAYNIDSNPYTFGAEGGKVTPLPRSTSNTEIASIAPANVQHQPKLVPPIGHQSFPQYQSPTGMPATGSFLSSGADGSHSVFHPILTKGIGQNFQEQKHGDLSDAHKNDSISLVTPPIFVPPPLNSLLSPPASTVGSTTATSRDFHHLLSSPPRDEAVSTFPFASHLPTLLPHESSTVDSTKCTSVGNRSTDALDLHLKAENPERDDLVLQSTTGASAPSGAHDTNVPMDDENMNSFLDSVALELDDIME</sequence>